<evidence type="ECO:0000313" key="2">
    <source>
        <dbReference type="Proteomes" id="UP000708208"/>
    </source>
</evidence>
<gene>
    <name evidence="1" type="ORF">AFUS01_LOCUS31822</name>
</gene>
<sequence length="57" mass="6650">MAQLLVRLKKEDLEHIDTSKGEKTTSVKAFHTDQVKTPHQAGTWKDQQQLKRQIKCF</sequence>
<reference evidence="1" key="1">
    <citation type="submission" date="2021-06" db="EMBL/GenBank/DDBJ databases">
        <authorList>
            <person name="Hodson N. C."/>
            <person name="Mongue J. A."/>
            <person name="Jaron S. K."/>
        </authorList>
    </citation>
    <scope>NUCLEOTIDE SEQUENCE</scope>
</reference>
<comment type="caution">
    <text evidence="1">The sequence shown here is derived from an EMBL/GenBank/DDBJ whole genome shotgun (WGS) entry which is preliminary data.</text>
</comment>
<organism evidence="1 2">
    <name type="scientific">Allacma fusca</name>
    <dbReference type="NCBI Taxonomy" id="39272"/>
    <lineage>
        <taxon>Eukaryota</taxon>
        <taxon>Metazoa</taxon>
        <taxon>Ecdysozoa</taxon>
        <taxon>Arthropoda</taxon>
        <taxon>Hexapoda</taxon>
        <taxon>Collembola</taxon>
        <taxon>Symphypleona</taxon>
        <taxon>Sminthuridae</taxon>
        <taxon>Allacma</taxon>
    </lineage>
</organism>
<evidence type="ECO:0000313" key="1">
    <source>
        <dbReference type="EMBL" id="CAG7821488.1"/>
    </source>
</evidence>
<accession>A0A8J2PGM8</accession>
<name>A0A8J2PGM8_9HEXA</name>
<keyword evidence="2" id="KW-1185">Reference proteome</keyword>
<protein>
    <submittedName>
        <fullName evidence="1">Uncharacterized protein</fullName>
    </submittedName>
</protein>
<dbReference type="AlphaFoldDB" id="A0A8J2PGM8"/>
<dbReference type="EMBL" id="CAJVCH010512598">
    <property type="protein sequence ID" value="CAG7821488.1"/>
    <property type="molecule type" value="Genomic_DNA"/>
</dbReference>
<feature type="non-terminal residue" evidence="1">
    <location>
        <position position="57"/>
    </location>
</feature>
<proteinExistence type="predicted"/>
<dbReference type="Proteomes" id="UP000708208">
    <property type="component" value="Unassembled WGS sequence"/>
</dbReference>